<dbReference type="GO" id="GO:0005737">
    <property type="term" value="C:cytoplasm"/>
    <property type="evidence" value="ECO:0007669"/>
    <property type="project" value="UniProtKB-ARBA"/>
</dbReference>
<keyword evidence="1" id="KW-0175">Coiled coil</keyword>
<dbReference type="EMBL" id="CAAE01014573">
    <property type="protein sequence ID" value="CAF99095.1"/>
    <property type="molecule type" value="Genomic_DNA"/>
</dbReference>
<reference evidence="3" key="2">
    <citation type="submission" date="2004-02" db="EMBL/GenBank/DDBJ databases">
        <authorList>
            <consortium name="Genoscope"/>
            <consortium name="Whitehead Institute Centre for Genome Research"/>
        </authorList>
    </citation>
    <scope>NUCLEOTIDE SEQUENCE</scope>
</reference>
<protein>
    <submittedName>
        <fullName evidence="3">(spotted green pufferfish) hypothetical protein</fullName>
    </submittedName>
</protein>
<dbReference type="PANTHER" id="PTHR31882">
    <property type="entry name" value="TNFAIP3-INTERACTING PROTEIN COILED COIL FAMILY MEMBER"/>
    <property type="match status" value="1"/>
</dbReference>
<dbReference type="OrthoDB" id="5969558at2759"/>
<dbReference type="GO" id="GO:0006357">
    <property type="term" value="P:regulation of transcription by RNA polymerase II"/>
    <property type="evidence" value="ECO:0007669"/>
    <property type="project" value="TreeGrafter"/>
</dbReference>
<organism evidence="3">
    <name type="scientific">Tetraodon nigroviridis</name>
    <name type="common">Spotted green pufferfish</name>
    <name type="synonym">Chelonodon nigroviridis</name>
    <dbReference type="NCBI Taxonomy" id="99883"/>
    <lineage>
        <taxon>Eukaryota</taxon>
        <taxon>Metazoa</taxon>
        <taxon>Chordata</taxon>
        <taxon>Craniata</taxon>
        <taxon>Vertebrata</taxon>
        <taxon>Euteleostomi</taxon>
        <taxon>Actinopterygii</taxon>
        <taxon>Neopterygii</taxon>
        <taxon>Teleostei</taxon>
        <taxon>Neoteleostei</taxon>
        <taxon>Acanthomorphata</taxon>
        <taxon>Eupercaria</taxon>
        <taxon>Tetraodontiformes</taxon>
        <taxon>Tetradontoidea</taxon>
        <taxon>Tetraodontidae</taxon>
        <taxon>Tetraodon</taxon>
    </lineage>
</organism>
<evidence type="ECO:0000313" key="3">
    <source>
        <dbReference type="EMBL" id="CAF99095.1"/>
    </source>
</evidence>
<dbReference type="GO" id="GO:0071222">
    <property type="term" value="P:cellular response to lipopolysaccharide"/>
    <property type="evidence" value="ECO:0007669"/>
    <property type="project" value="TreeGrafter"/>
</dbReference>
<evidence type="ECO:0000256" key="2">
    <source>
        <dbReference type="SAM" id="MobiDB-lite"/>
    </source>
</evidence>
<dbReference type="AlphaFoldDB" id="Q4SJT7"/>
<gene>
    <name evidence="3" type="ORF">GSTENG00017053001</name>
</gene>
<feature type="compositionally biased region" description="Basic and acidic residues" evidence="2">
    <location>
        <begin position="1"/>
        <end position="12"/>
    </location>
</feature>
<comment type="caution">
    <text evidence="3">The sequence shown here is derived from an EMBL/GenBank/DDBJ whole genome shotgun (WGS) entry which is preliminary data.</text>
</comment>
<dbReference type="PANTHER" id="PTHR31882:SF9">
    <property type="entry name" value="SI:CH211-153B23.7"/>
    <property type="match status" value="1"/>
</dbReference>
<sequence length="267" mass="30404">MEQMEDRWRQKPGENCVNNNMPTNRSYRVTTVQVCKSSRTGTEDVSPAGDRLLSTEEQVTLITESMTVTSSDQEKLLLLNKNTELRRVNKELMKLNEDWDQVYRSATLSLQQRMAALELENTAVKELNSRLLLRVEHQQSAKEYYEQALMQELKKNQELQEYIRLLENRVYISGKECRLDKQDMIQSPTSCISDNPTGAANLSHGHASGYNPPSCFPSASGSLEAKQQDEAHSSGTKVDALGDPRQEMQVLKEQLEVLRYQVGPQHL</sequence>
<name>Q4SJT7_TETNG</name>
<feature type="region of interest" description="Disordered" evidence="2">
    <location>
        <begin position="1"/>
        <end position="22"/>
    </location>
</feature>
<dbReference type="KEGG" id="tng:GSTEN00017053G001"/>
<accession>Q4SJT7</accession>
<evidence type="ECO:0000256" key="1">
    <source>
        <dbReference type="ARBA" id="ARBA00023054"/>
    </source>
</evidence>
<dbReference type="GO" id="GO:0043122">
    <property type="term" value="P:regulation of canonical NF-kappaB signal transduction"/>
    <property type="evidence" value="ECO:0007669"/>
    <property type="project" value="UniProtKB-ARBA"/>
</dbReference>
<proteinExistence type="predicted"/>
<reference evidence="3" key="1">
    <citation type="journal article" date="2004" name="Nature">
        <title>Genome duplication in the teleost fish Tetraodon nigroviridis reveals the early vertebrate proto-karyotype.</title>
        <authorList>
            <person name="Jaillon O."/>
            <person name="Aury J.-M."/>
            <person name="Brunet F."/>
            <person name="Petit J.-L."/>
            <person name="Stange-Thomann N."/>
            <person name="Mauceli E."/>
            <person name="Bouneau L."/>
            <person name="Fischer C."/>
            <person name="Ozouf-Costaz C."/>
            <person name="Bernot A."/>
            <person name="Nicaud S."/>
            <person name="Jaffe D."/>
            <person name="Fisher S."/>
            <person name="Lutfalla G."/>
            <person name="Dossat C."/>
            <person name="Segurens B."/>
            <person name="Dasilva C."/>
            <person name="Salanoubat M."/>
            <person name="Levy M."/>
            <person name="Boudet N."/>
            <person name="Castellano S."/>
            <person name="Anthouard V."/>
            <person name="Jubin C."/>
            <person name="Castelli V."/>
            <person name="Katinka M."/>
            <person name="Vacherie B."/>
            <person name="Biemont C."/>
            <person name="Skalli Z."/>
            <person name="Cattolico L."/>
            <person name="Poulain J."/>
            <person name="De Berardinis V."/>
            <person name="Cruaud C."/>
            <person name="Duprat S."/>
            <person name="Brottier P."/>
            <person name="Coutanceau J.-P."/>
            <person name="Gouzy J."/>
            <person name="Parra G."/>
            <person name="Lardier G."/>
            <person name="Chapple C."/>
            <person name="McKernan K.J."/>
            <person name="McEwan P."/>
            <person name="Bosak S."/>
            <person name="Kellis M."/>
            <person name="Volff J.-N."/>
            <person name="Guigo R."/>
            <person name="Zody M.C."/>
            <person name="Mesirov J."/>
            <person name="Lindblad-Toh K."/>
            <person name="Birren B."/>
            <person name="Nusbaum C."/>
            <person name="Kahn D."/>
            <person name="Robinson-Rechavi M."/>
            <person name="Laudet V."/>
            <person name="Schachter V."/>
            <person name="Quetier F."/>
            <person name="Saurin W."/>
            <person name="Scarpelli C."/>
            <person name="Wincker P."/>
            <person name="Lander E.S."/>
            <person name="Weissenbach J."/>
            <person name="Roest Crollius H."/>
        </authorList>
    </citation>
    <scope>NUCLEOTIDE SEQUENCE [LARGE SCALE GENOMIC DNA]</scope>
</reference>
<feature type="region of interest" description="Disordered" evidence="2">
    <location>
        <begin position="213"/>
        <end position="245"/>
    </location>
</feature>